<dbReference type="PANTHER" id="PTHR34216:SF3">
    <property type="entry name" value="POLY-BETA-1,6-N-ACETYL-D-GLUCOSAMINE N-DEACETYLASE"/>
    <property type="match status" value="1"/>
</dbReference>
<dbReference type="CDD" id="cd10918">
    <property type="entry name" value="CE4_NodB_like_5s_6s"/>
    <property type="match status" value="1"/>
</dbReference>
<dbReference type="Proteomes" id="UP000289718">
    <property type="component" value="Unassembled WGS sequence"/>
</dbReference>
<evidence type="ECO:0000313" key="5">
    <source>
        <dbReference type="Proteomes" id="UP000289718"/>
    </source>
</evidence>
<dbReference type="EMBL" id="NXIE01000004">
    <property type="protein sequence ID" value="RXK12342.1"/>
    <property type="molecule type" value="Genomic_DNA"/>
</dbReference>
<dbReference type="InterPro" id="IPR051398">
    <property type="entry name" value="Polysacch_Deacetylase"/>
</dbReference>
<comment type="subcellular location">
    <subcellularLocation>
        <location evidence="1">Secreted</location>
    </subcellularLocation>
</comment>
<dbReference type="GO" id="GO:0016810">
    <property type="term" value="F:hydrolase activity, acting on carbon-nitrogen (but not peptide) bonds"/>
    <property type="evidence" value="ECO:0007669"/>
    <property type="project" value="InterPro"/>
</dbReference>
<evidence type="ECO:0000256" key="2">
    <source>
        <dbReference type="ARBA" id="ARBA00022729"/>
    </source>
</evidence>
<feature type="domain" description="NodB homology" evidence="3">
    <location>
        <begin position="41"/>
        <end position="234"/>
    </location>
</feature>
<accession>A0A4Q1AWF1</accession>
<sequence>MYHHVNSDRCSNDLEIFEKHIKYISENFKTTFPTDEKLKGNYACLIFDDAYVDFYYLIFPILKKYKVKALLAVPTKYILNSCENDTSLRMSFEHNDEFKNYEKGTFCTFEEMKEMIASNLVQIVSHSHTHTNLLEENIDLDQELNLSKKILEDKLNIKVETFVYPFGKFNKEIAQQTHKVYKYSFRIGNAIHKDFSGIKGINYRVNADGLKTADEIFKFPKILKYKFKALIKSF</sequence>
<dbReference type="GO" id="GO:0005975">
    <property type="term" value="P:carbohydrate metabolic process"/>
    <property type="evidence" value="ECO:0007669"/>
    <property type="project" value="InterPro"/>
</dbReference>
<dbReference type="InterPro" id="IPR002509">
    <property type="entry name" value="NODB_dom"/>
</dbReference>
<dbReference type="PROSITE" id="PS51677">
    <property type="entry name" value="NODB"/>
    <property type="match status" value="1"/>
</dbReference>
<proteinExistence type="predicted"/>
<keyword evidence="5" id="KW-1185">Reference proteome</keyword>
<evidence type="ECO:0000256" key="1">
    <source>
        <dbReference type="ARBA" id="ARBA00004613"/>
    </source>
</evidence>
<dbReference type="OrthoDB" id="9776235at2"/>
<gene>
    <name evidence="4" type="ORF">CP965_10910</name>
</gene>
<reference evidence="4 5" key="1">
    <citation type="submission" date="2017-09" db="EMBL/GenBank/DDBJ databases">
        <title>Genomics of the genus Arcobacter.</title>
        <authorList>
            <person name="Perez-Cataluna A."/>
            <person name="Figueras M.J."/>
            <person name="Salas-Masso N."/>
        </authorList>
    </citation>
    <scope>NUCLEOTIDE SEQUENCE [LARGE SCALE GENOMIC DNA]</scope>
    <source>
        <strain evidence="4 5">F156-34</strain>
    </source>
</reference>
<dbReference type="Pfam" id="PF01522">
    <property type="entry name" value="Polysacc_deac_1"/>
    <property type="match status" value="1"/>
</dbReference>
<keyword evidence="2" id="KW-0732">Signal</keyword>
<dbReference type="PANTHER" id="PTHR34216">
    <property type="match status" value="1"/>
</dbReference>
<dbReference type="SUPFAM" id="SSF88713">
    <property type="entry name" value="Glycoside hydrolase/deacetylase"/>
    <property type="match status" value="1"/>
</dbReference>
<dbReference type="Gene3D" id="3.20.20.370">
    <property type="entry name" value="Glycoside hydrolase/deacetylase"/>
    <property type="match status" value="1"/>
</dbReference>
<organism evidence="4 5">
    <name type="scientific">Halarcobacter mediterraneus</name>
    <dbReference type="NCBI Taxonomy" id="2023153"/>
    <lineage>
        <taxon>Bacteria</taxon>
        <taxon>Pseudomonadati</taxon>
        <taxon>Campylobacterota</taxon>
        <taxon>Epsilonproteobacteria</taxon>
        <taxon>Campylobacterales</taxon>
        <taxon>Arcobacteraceae</taxon>
        <taxon>Halarcobacter</taxon>
    </lineage>
</organism>
<dbReference type="GO" id="GO:0005576">
    <property type="term" value="C:extracellular region"/>
    <property type="evidence" value="ECO:0007669"/>
    <property type="project" value="UniProtKB-SubCell"/>
</dbReference>
<name>A0A4Q1AWF1_9BACT</name>
<evidence type="ECO:0000313" key="4">
    <source>
        <dbReference type="EMBL" id="RXK12342.1"/>
    </source>
</evidence>
<dbReference type="InterPro" id="IPR011330">
    <property type="entry name" value="Glyco_hydro/deAcase_b/a-brl"/>
</dbReference>
<comment type="caution">
    <text evidence="4">The sequence shown here is derived from an EMBL/GenBank/DDBJ whole genome shotgun (WGS) entry which is preliminary data.</text>
</comment>
<evidence type="ECO:0000259" key="3">
    <source>
        <dbReference type="PROSITE" id="PS51677"/>
    </source>
</evidence>
<dbReference type="AlphaFoldDB" id="A0A4Q1AWF1"/>
<protein>
    <submittedName>
        <fullName evidence="4">Polysaccharide deacetylase</fullName>
    </submittedName>
</protein>